<proteinExistence type="predicted"/>
<organism evidence="2 3">
    <name type="scientific">Shimia aestuarii</name>
    <dbReference type="NCBI Taxonomy" id="254406"/>
    <lineage>
        <taxon>Bacteria</taxon>
        <taxon>Pseudomonadati</taxon>
        <taxon>Pseudomonadota</taxon>
        <taxon>Alphaproteobacteria</taxon>
        <taxon>Rhodobacterales</taxon>
        <taxon>Roseobacteraceae</taxon>
    </lineage>
</organism>
<dbReference type="Pfam" id="PF09411">
    <property type="entry name" value="PagL"/>
    <property type="match status" value="1"/>
</dbReference>
<evidence type="ECO:0000313" key="2">
    <source>
        <dbReference type="EMBL" id="SFL39185.1"/>
    </source>
</evidence>
<reference evidence="2 3" key="1">
    <citation type="submission" date="2016-10" db="EMBL/GenBank/DDBJ databases">
        <authorList>
            <person name="de Groot N.N."/>
        </authorList>
    </citation>
    <scope>NUCLEOTIDE SEQUENCE [LARGE SCALE GENOMIC DNA]</scope>
    <source>
        <strain evidence="2 3">DSM 15283</strain>
    </source>
</reference>
<feature type="signal peptide" evidence="1">
    <location>
        <begin position="1"/>
        <end position="19"/>
    </location>
</feature>
<sequence>MKRHAFVLTGLLLATQVSAQEIVLGLGYSDFLDSTAADAALMEVEYHHRPFLERNRLSLGWGAMLSYDTEDDFFFGGGLVATYGFDESWFVEGSLMPGAYFKGNPFNDLGHKLEFRSLLGIGHRIDDRSALSLAVVHKSNASISATNPGVNSLLLRYHRSF</sequence>
<evidence type="ECO:0000256" key="1">
    <source>
        <dbReference type="SAM" id="SignalP"/>
    </source>
</evidence>
<dbReference type="Gene3D" id="2.40.160.20">
    <property type="match status" value="1"/>
</dbReference>
<dbReference type="RefSeq" id="WP_242654655.1">
    <property type="nucleotide sequence ID" value="NZ_FOTQ01000001.1"/>
</dbReference>
<dbReference type="InterPro" id="IPR018550">
    <property type="entry name" value="Lipid-A_deacylase-rel"/>
</dbReference>
<dbReference type="AlphaFoldDB" id="A0A1I4HAJ5"/>
<dbReference type="STRING" id="254406.SAMN04488042_10117"/>
<accession>A0A1I4HAJ5</accession>
<name>A0A1I4HAJ5_9RHOB</name>
<keyword evidence="1" id="KW-0732">Signal</keyword>
<protein>
    <submittedName>
        <fullName evidence="2">Lipid A 3-O-deacylase (PagL)</fullName>
    </submittedName>
</protein>
<dbReference type="EMBL" id="FOTQ01000001">
    <property type="protein sequence ID" value="SFL39185.1"/>
    <property type="molecule type" value="Genomic_DNA"/>
</dbReference>
<feature type="chain" id="PRO_5011567019" evidence="1">
    <location>
        <begin position="20"/>
        <end position="161"/>
    </location>
</feature>
<evidence type="ECO:0000313" key="3">
    <source>
        <dbReference type="Proteomes" id="UP000199144"/>
    </source>
</evidence>
<dbReference type="Proteomes" id="UP000199144">
    <property type="component" value="Unassembled WGS sequence"/>
</dbReference>
<keyword evidence="3" id="KW-1185">Reference proteome</keyword>
<gene>
    <name evidence="2" type="ORF">SAMN04488042_10117</name>
</gene>